<evidence type="ECO:0000313" key="11">
    <source>
        <dbReference type="EMBL" id="KKO10700.1"/>
    </source>
</evidence>
<dbReference type="Pfam" id="PF04344">
    <property type="entry name" value="CheZ"/>
    <property type="match status" value="1"/>
</dbReference>
<evidence type="ECO:0000256" key="6">
    <source>
        <dbReference type="ARBA" id="ARBA00022779"/>
    </source>
</evidence>
<comment type="caution">
    <text evidence="11">The sequence shown here is derived from an EMBL/GenBank/DDBJ whole genome shotgun (WGS) entry which is preliminary data.</text>
</comment>
<name>A0A0F9W2W9_9ZZZZ</name>
<evidence type="ECO:0000256" key="7">
    <source>
        <dbReference type="ARBA" id="ARBA00022801"/>
    </source>
</evidence>
<comment type="similarity">
    <text evidence="2">Belongs to the CheZ family.</text>
</comment>
<dbReference type="InterPro" id="IPR007439">
    <property type="entry name" value="Chemotax_Pase_CheZ"/>
</dbReference>
<sequence>MSDNQDNPLSKAAKGPSNAETAALAAAGAKSFNDALNLHKQALLESLQDDDMAAAADHIHQINQARDETLYCEVGRLTRALHNALRDFHLEIGLHGNSEVKHELLEMADARSRLNYVIAMTEDAANKTMDSVDEAAPMVQALVAESEAMHKDWQTFQEQSRESGASSTALFDRVEQFLQRISSDGHSIHTRLTDILMAQGYQDLSGQVIKRVIELVSDVEQSLVRLVKLASNVEEVAGIKPAAGEHKAEKDEKQRIRAEGPQINQQDNQDVVSGQDDVDDLLSSLGF</sequence>
<dbReference type="GO" id="GO:0009288">
    <property type="term" value="C:bacterial-type flagellum"/>
    <property type="evidence" value="ECO:0007669"/>
    <property type="project" value="InterPro"/>
</dbReference>
<feature type="compositionally biased region" description="Basic and acidic residues" evidence="10">
    <location>
        <begin position="243"/>
        <end position="258"/>
    </location>
</feature>
<dbReference type="PANTHER" id="PTHR43693">
    <property type="entry name" value="PROTEIN PHOSPHATASE CHEZ"/>
    <property type="match status" value="1"/>
</dbReference>
<dbReference type="GO" id="GO:0050920">
    <property type="term" value="P:regulation of chemotaxis"/>
    <property type="evidence" value="ECO:0007669"/>
    <property type="project" value="InterPro"/>
</dbReference>
<dbReference type="AlphaFoldDB" id="A0A0F9W2W9"/>
<proteinExistence type="inferred from homology"/>
<accession>A0A0F9W2W9</accession>
<dbReference type="PIRSF" id="PIRSF002884">
    <property type="entry name" value="CheZ"/>
    <property type="match status" value="1"/>
</dbReference>
<evidence type="ECO:0000256" key="8">
    <source>
        <dbReference type="ARBA" id="ARBA00022912"/>
    </source>
</evidence>
<dbReference type="Gene3D" id="1.10.287.500">
    <property type="entry name" value="Helix hairpin bin"/>
    <property type="match status" value="1"/>
</dbReference>
<protein>
    <recommendedName>
        <fullName evidence="3">Protein phosphatase CheZ</fullName>
    </recommendedName>
    <alternativeName>
        <fullName evidence="9">Chemotaxis protein CheZ</fullName>
    </alternativeName>
</protein>
<reference evidence="11" key="1">
    <citation type="journal article" date="2015" name="Nature">
        <title>Complex archaea that bridge the gap between prokaryotes and eukaryotes.</title>
        <authorList>
            <person name="Spang A."/>
            <person name="Saw J.H."/>
            <person name="Jorgensen S.L."/>
            <person name="Zaremba-Niedzwiedzka K."/>
            <person name="Martijn J."/>
            <person name="Lind A.E."/>
            <person name="van Eijk R."/>
            <person name="Schleper C."/>
            <person name="Guy L."/>
            <person name="Ettema T.J."/>
        </authorList>
    </citation>
    <scope>NUCLEOTIDE SEQUENCE</scope>
</reference>
<comment type="subcellular location">
    <subcellularLocation>
        <location evidence="1">Cytoplasm</location>
    </subcellularLocation>
</comment>
<evidence type="ECO:0000256" key="10">
    <source>
        <dbReference type="SAM" id="MobiDB-lite"/>
    </source>
</evidence>
<dbReference type="GO" id="GO:0004721">
    <property type="term" value="F:phosphoprotein phosphatase activity"/>
    <property type="evidence" value="ECO:0007669"/>
    <property type="project" value="UniProtKB-KW"/>
</dbReference>
<keyword evidence="6" id="KW-0283">Flagellar rotation</keyword>
<organism evidence="11">
    <name type="scientific">marine sediment metagenome</name>
    <dbReference type="NCBI Taxonomy" id="412755"/>
    <lineage>
        <taxon>unclassified sequences</taxon>
        <taxon>metagenomes</taxon>
        <taxon>ecological metagenomes</taxon>
    </lineage>
</organism>
<evidence type="ECO:0000256" key="1">
    <source>
        <dbReference type="ARBA" id="ARBA00004496"/>
    </source>
</evidence>
<feature type="region of interest" description="Disordered" evidence="10">
    <location>
        <begin position="243"/>
        <end position="276"/>
    </location>
</feature>
<evidence type="ECO:0000256" key="5">
    <source>
        <dbReference type="ARBA" id="ARBA00022500"/>
    </source>
</evidence>
<keyword evidence="7" id="KW-0378">Hydrolase</keyword>
<dbReference type="GO" id="GO:0006935">
    <property type="term" value="P:chemotaxis"/>
    <property type="evidence" value="ECO:0007669"/>
    <property type="project" value="UniProtKB-KW"/>
</dbReference>
<dbReference type="SUPFAM" id="SSF75708">
    <property type="entry name" value="Chemotaxis phosphatase CheZ"/>
    <property type="match status" value="1"/>
</dbReference>
<keyword evidence="8" id="KW-0904">Protein phosphatase</keyword>
<dbReference type="GO" id="GO:0097588">
    <property type="term" value="P:archaeal or bacterial-type flagellum-dependent cell motility"/>
    <property type="evidence" value="ECO:0007669"/>
    <property type="project" value="UniProtKB-KW"/>
</dbReference>
<evidence type="ECO:0000256" key="4">
    <source>
        <dbReference type="ARBA" id="ARBA00022490"/>
    </source>
</evidence>
<keyword evidence="4" id="KW-0963">Cytoplasm</keyword>
<gene>
    <name evidence="11" type="ORF">LCGC14_0021830</name>
</gene>
<evidence type="ECO:0000256" key="3">
    <source>
        <dbReference type="ARBA" id="ARBA00018484"/>
    </source>
</evidence>
<dbReference type="InterPro" id="IPR050992">
    <property type="entry name" value="CheZ_family_phosphatases"/>
</dbReference>
<dbReference type="PANTHER" id="PTHR43693:SF1">
    <property type="entry name" value="PROTEIN PHOSPHATASE CHEZ"/>
    <property type="match status" value="1"/>
</dbReference>
<evidence type="ECO:0000256" key="2">
    <source>
        <dbReference type="ARBA" id="ARBA00005908"/>
    </source>
</evidence>
<dbReference type="EMBL" id="LAZR01000004">
    <property type="protein sequence ID" value="KKO10700.1"/>
    <property type="molecule type" value="Genomic_DNA"/>
</dbReference>
<feature type="compositionally biased region" description="Low complexity" evidence="10">
    <location>
        <begin position="264"/>
        <end position="276"/>
    </location>
</feature>
<evidence type="ECO:0000256" key="9">
    <source>
        <dbReference type="ARBA" id="ARBA00029599"/>
    </source>
</evidence>
<keyword evidence="5" id="KW-0145">Chemotaxis</keyword>
<dbReference type="GO" id="GO:0005737">
    <property type="term" value="C:cytoplasm"/>
    <property type="evidence" value="ECO:0007669"/>
    <property type="project" value="UniProtKB-SubCell"/>
</dbReference>